<name>A0ABS2K446_9GAMM</name>
<dbReference type="SUPFAM" id="SSF56529">
    <property type="entry name" value="FAH"/>
    <property type="match status" value="1"/>
</dbReference>
<dbReference type="Gene3D" id="3.90.850.10">
    <property type="entry name" value="Fumarylacetoacetase-like, C-terminal domain"/>
    <property type="match status" value="1"/>
</dbReference>
<keyword evidence="1" id="KW-0479">Metal-binding</keyword>
<keyword evidence="3" id="KW-0378">Hydrolase</keyword>
<protein>
    <submittedName>
        <fullName evidence="3">Fumarylacetoacetate hydrolase family protein</fullName>
    </submittedName>
</protein>
<reference evidence="3" key="1">
    <citation type="submission" date="2020-10" db="EMBL/GenBank/DDBJ databases">
        <title>Phylogeny of dyella-like bacteria.</title>
        <authorList>
            <person name="Fu J."/>
        </authorList>
    </citation>
    <scope>NUCLEOTIDE SEQUENCE</scope>
    <source>
        <strain evidence="3">DHOC52</strain>
    </source>
</reference>
<comment type="caution">
    <text evidence="3">The sequence shown here is derived from an EMBL/GenBank/DDBJ whole genome shotgun (WGS) entry which is preliminary data.</text>
</comment>
<gene>
    <name evidence="3" type="ORF">ISP19_11570</name>
</gene>
<keyword evidence="4" id="KW-1185">Reference proteome</keyword>
<evidence type="ECO:0000313" key="3">
    <source>
        <dbReference type="EMBL" id="MBM7126006.1"/>
    </source>
</evidence>
<dbReference type="InterPro" id="IPR011234">
    <property type="entry name" value="Fumarylacetoacetase-like_C"/>
</dbReference>
<dbReference type="GO" id="GO:0016787">
    <property type="term" value="F:hydrolase activity"/>
    <property type="evidence" value="ECO:0007669"/>
    <property type="project" value="UniProtKB-KW"/>
</dbReference>
<evidence type="ECO:0000256" key="1">
    <source>
        <dbReference type="ARBA" id="ARBA00022723"/>
    </source>
</evidence>
<dbReference type="PANTHER" id="PTHR11820:SF90">
    <property type="entry name" value="FLUTATHIONE S-TRANSFERASE"/>
    <property type="match status" value="1"/>
</dbReference>
<dbReference type="Pfam" id="PF01557">
    <property type="entry name" value="FAA_hydrolase"/>
    <property type="match status" value="1"/>
</dbReference>
<dbReference type="RefSeq" id="WP_204682245.1">
    <property type="nucleotide sequence ID" value="NZ_BSNR01000002.1"/>
</dbReference>
<dbReference type="EMBL" id="JADIKE010000036">
    <property type="protein sequence ID" value="MBM7126006.1"/>
    <property type="molecule type" value="Genomic_DNA"/>
</dbReference>
<evidence type="ECO:0000259" key="2">
    <source>
        <dbReference type="Pfam" id="PF01557"/>
    </source>
</evidence>
<dbReference type="PANTHER" id="PTHR11820">
    <property type="entry name" value="ACYLPYRUVASE"/>
    <property type="match status" value="1"/>
</dbReference>
<dbReference type="Proteomes" id="UP001430149">
    <property type="component" value="Unassembled WGS sequence"/>
</dbReference>
<proteinExistence type="predicted"/>
<organism evidence="3 4">
    <name type="scientific">Dyella flava</name>
    <dbReference type="NCBI Taxonomy" id="1920170"/>
    <lineage>
        <taxon>Bacteria</taxon>
        <taxon>Pseudomonadati</taxon>
        <taxon>Pseudomonadota</taxon>
        <taxon>Gammaproteobacteria</taxon>
        <taxon>Lysobacterales</taxon>
        <taxon>Rhodanobacteraceae</taxon>
        <taxon>Dyella</taxon>
    </lineage>
</organism>
<dbReference type="InterPro" id="IPR036663">
    <property type="entry name" value="Fumarylacetoacetase_C_sf"/>
</dbReference>
<accession>A0ABS2K446</accession>
<sequence>MKIVTNFAVSPAPIYSLTVHGREQRFPVNRIFCVGRNYAAHAREMGKDPDRDPPFFFMKPASATVDAADPTSIPYPSKTSNYHYEIELVVAIGKGGFEIPVDRALEHVFGYAVGLDMTRRDLQLAARDAGRPWEFGKSFSDSAPMGALHPVEEIGHLDAAAIELTVNGVTRQASDIAKLIWSTAECIAHLSLYEALRPGDLIMTGTPEGVGPVVTGDVMRGQIDGLSDVIVTVVPYIKEAAP</sequence>
<feature type="domain" description="Fumarylacetoacetase-like C-terminal" evidence="2">
    <location>
        <begin position="31"/>
        <end position="234"/>
    </location>
</feature>
<evidence type="ECO:0000313" key="4">
    <source>
        <dbReference type="Proteomes" id="UP001430149"/>
    </source>
</evidence>